<feature type="region of interest" description="Disordered" evidence="1">
    <location>
        <begin position="813"/>
        <end position="999"/>
    </location>
</feature>
<feature type="compositionally biased region" description="Polar residues" evidence="1">
    <location>
        <begin position="406"/>
        <end position="415"/>
    </location>
</feature>
<feature type="compositionally biased region" description="Polar residues" evidence="1">
    <location>
        <begin position="835"/>
        <end position="854"/>
    </location>
</feature>
<feature type="region of interest" description="Disordered" evidence="1">
    <location>
        <begin position="609"/>
        <end position="647"/>
    </location>
</feature>
<dbReference type="STRING" id="200324.A0A2N5VSQ6"/>
<evidence type="ECO:0000313" key="2">
    <source>
        <dbReference type="EMBL" id="PLW53023.1"/>
    </source>
</evidence>
<feature type="compositionally biased region" description="Polar residues" evidence="1">
    <location>
        <begin position="867"/>
        <end position="906"/>
    </location>
</feature>
<feature type="compositionally biased region" description="Polar residues" evidence="1">
    <location>
        <begin position="444"/>
        <end position="460"/>
    </location>
</feature>
<evidence type="ECO:0000256" key="1">
    <source>
        <dbReference type="SAM" id="MobiDB-lite"/>
    </source>
</evidence>
<organism evidence="2 3">
    <name type="scientific">Puccinia coronata f. sp. avenae</name>
    <dbReference type="NCBI Taxonomy" id="200324"/>
    <lineage>
        <taxon>Eukaryota</taxon>
        <taxon>Fungi</taxon>
        <taxon>Dikarya</taxon>
        <taxon>Basidiomycota</taxon>
        <taxon>Pucciniomycotina</taxon>
        <taxon>Pucciniomycetes</taxon>
        <taxon>Pucciniales</taxon>
        <taxon>Pucciniaceae</taxon>
        <taxon>Puccinia</taxon>
    </lineage>
</organism>
<dbReference type="Proteomes" id="UP000235388">
    <property type="component" value="Unassembled WGS sequence"/>
</dbReference>
<evidence type="ECO:0000313" key="3">
    <source>
        <dbReference type="Proteomes" id="UP000235388"/>
    </source>
</evidence>
<feature type="region of interest" description="Disordered" evidence="1">
    <location>
        <begin position="334"/>
        <end position="470"/>
    </location>
</feature>
<feature type="compositionally biased region" description="Basic and acidic residues" evidence="1">
    <location>
        <begin position="708"/>
        <end position="729"/>
    </location>
</feature>
<feature type="compositionally biased region" description="Basic residues" evidence="1">
    <location>
        <begin position="955"/>
        <end position="964"/>
    </location>
</feature>
<dbReference type="OrthoDB" id="79252at2759"/>
<reference evidence="2 3" key="1">
    <citation type="submission" date="2017-11" db="EMBL/GenBank/DDBJ databases">
        <title>De novo assembly and phasing of dikaryotic genomes from two isolates of Puccinia coronata f. sp. avenae, the causal agent of oat crown rust.</title>
        <authorList>
            <person name="Miller M.E."/>
            <person name="Zhang Y."/>
            <person name="Omidvar V."/>
            <person name="Sperschneider J."/>
            <person name="Schwessinger B."/>
            <person name="Raley C."/>
            <person name="Palmer J.M."/>
            <person name="Garnica D."/>
            <person name="Upadhyaya N."/>
            <person name="Rathjen J."/>
            <person name="Taylor J.M."/>
            <person name="Park R.F."/>
            <person name="Dodds P.N."/>
            <person name="Hirsch C.D."/>
            <person name="Kianian S.F."/>
            <person name="Figueroa M."/>
        </authorList>
    </citation>
    <scope>NUCLEOTIDE SEQUENCE [LARGE SCALE GENOMIC DNA]</scope>
    <source>
        <strain evidence="2">12NC29</strain>
    </source>
</reference>
<feature type="compositionally biased region" description="Low complexity" evidence="1">
    <location>
        <begin position="609"/>
        <end position="624"/>
    </location>
</feature>
<comment type="caution">
    <text evidence="2">The sequence shown here is derived from an EMBL/GenBank/DDBJ whole genome shotgun (WGS) entry which is preliminary data.</text>
</comment>
<feature type="compositionally biased region" description="Basic residues" evidence="1">
    <location>
        <begin position="368"/>
        <end position="377"/>
    </location>
</feature>
<proteinExistence type="predicted"/>
<feature type="compositionally biased region" description="Basic and acidic residues" evidence="1">
    <location>
        <begin position="628"/>
        <end position="641"/>
    </location>
</feature>
<dbReference type="AlphaFoldDB" id="A0A2N5VSQ6"/>
<feature type="compositionally biased region" description="Basic and acidic residues" evidence="1">
    <location>
        <begin position="813"/>
        <end position="833"/>
    </location>
</feature>
<name>A0A2N5VSQ6_9BASI</name>
<dbReference type="EMBL" id="PGCJ01000069">
    <property type="protein sequence ID" value="PLW53023.1"/>
    <property type="molecule type" value="Genomic_DNA"/>
</dbReference>
<protein>
    <submittedName>
        <fullName evidence="2">Uncharacterized protein</fullName>
    </submittedName>
</protein>
<sequence>MGELALEHDMLKGAETKGKKPAFLRQLAALHCQPCALRLGCSSSSHLRLDMNLQLSLDKHLLGLVPSHSLLSSYFRPGVFSTNFLPRTSRMNEELRSILSNLGKNEDTDDAGNVRTLEYLGLDADSPTVPHQPQSAFVGSSFYHLLKAGYPQPNTMGSSANPSLSALANQMRASTISACRPKVQPSHCDRHSPWEVSFGIFAASDISRREEIILPSEWDDQHLVHLLPRSLSHSTAFKAQQQRTPSWPATCIQFLPSSMSDLRLLSCKLAAATLTFLGLMMGQPMIPDNPDVSPDSEALEFTSISSLKETQLQLALLALHSYAEQPIPQPLKVGQNANSAAKASAPHVSRPKRPKIDLGPMLGLSKTLAKKQKRPRSRSVFNRKPSVHKIRRVSDVGELRQPGLTVANSINQPKDSSLPEAGPSQPPNIYPLAPAQETRPETPIDNQSTAHSQSVQHNQHSLSLRSPLPPLQHALQTDDASVCHPFTLPDTRRMDVESEVTSGVDAASKPEMTMTGRDVDATRRIDGVSEVQQAKKDDHEQVQLAGHQLQLEDRVGVVRENSPFRKGTSHQGLDSSQLHAVNDVPAPIPSEGELREEESYSEEVAVQHPSHASPSAPILASPIPQDSTKPEIKTPGHHESVSMEPPCNGQRVEGGDVPIDQSPAQCSSQAGNMDVESQRRAGIVGPDQPVIATHRLPDAYAQDSAGSDARHTETDSRPEISLDRRHDVSVPHQTPITSRAHDSRQSVPSVAADVTPEPMVTSPKSINAHDSIPAAASSHQHNDNELQSVVDVSGKSTDPLTDALGLDTREITRKTEAVDGDHEASIIEDHHQDPVPTSTQAENANNFTDQSMPTTKGKPRHLILSEETIQSPNAATSPSLIPTTEQMDIASPTQLSHRSASSQSELPSEAQADESALSQPSDGSEESLLDPGASTTILASSDEEMLSSHTPRYLNNRKRIRSKNIVKPPPRIAAIKKTTAPPHVERPNGLAAGAIPGHR</sequence>
<feature type="region of interest" description="Disordered" evidence="1">
    <location>
        <begin position="700"/>
        <end position="783"/>
    </location>
</feature>
<keyword evidence="3" id="KW-1185">Reference proteome</keyword>
<gene>
    <name evidence="2" type="ORF">PCANC_10730</name>
</gene>
<accession>A0A2N5VSQ6</accession>